<keyword evidence="1" id="KW-0808">Transferase</keyword>
<proteinExistence type="predicted"/>
<evidence type="ECO:0000313" key="2">
    <source>
        <dbReference type="Proteomes" id="UP000505377"/>
    </source>
</evidence>
<organism evidence="1 2">
    <name type="scientific">Pseudonocardia broussonetiae</name>
    <dbReference type="NCBI Taxonomy" id="2736640"/>
    <lineage>
        <taxon>Bacteria</taxon>
        <taxon>Bacillati</taxon>
        <taxon>Actinomycetota</taxon>
        <taxon>Actinomycetes</taxon>
        <taxon>Pseudonocardiales</taxon>
        <taxon>Pseudonocardiaceae</taxon>
        <taxon>Pseudonocardia</taxon>
    </lineage>
</organism>
<protein>
    <submittedName>
        <fullName evidence="1">SAM-dependent methyltransferase</fullName>
    </submittedName>
</protein>
<dbReference type="EMBL" id="CP053564">
    <property type="protein sequence ID" value="QJY50611.1"/>
    <property type="molecule type" value="Genomic_DNA"/>
</dbReference>
<name>A0A6M6JWU6_9PSEU</name>
<evidence type="ECO:0000313" key="1">
    <source>
        <dbReference type="EMBL" id="QJY50611.1"/>
    </source>
</evidence>
<dbReference type="RefSeq" id="WP_172168334.1">
    <property type="nucleotide sequence ID" value="NZ_CP053564.1"/>
</dbReference>
<dbReference type="GO" id="GO:0032259">
    <property type="term" value="P:methylation"/>
    <property type="evidence" value="ECO:0007669"/>
    <property type="project" value="UniProtKB-KW"/>
</dbReference>
<dbReference type="Gene3D" id="3.40.50.150">
    <property type="entry name" value="Vaccinia Virus protein VP39"/>
    <property type="match status" value="1"/>
</dbReference>
<keyword evidence="2" id="KW-1185">Reference proteome</keyword>
<sequence length="270" mass="27823">MSVVGSPVCTPDWLALREPADAAARSAELAALTARRAPAVVRDLGCGSGSMVRWLAPRLSPGGTASPARWVLHDRDPVLLDRALADLPPGVDAQASRGDLTALRAADLAGTSLVTASALLDLLTAEEVDALAAACAGAGCAALLALSVSGEVAISPADPLDAVLAAAFDAHQRRTVDGRRLLGPDAGRVAAEAFARHGMAVETRPSPWRLGAGETALAEEWLRGWVAAAVEQRPDLDREAGGYLRRRLVAAAAGVLRVTVGHVDLLAVPR</sequence>
<gene>
    <name evidence="1" type="ORF">HOP40_14130</name>
</gene>
<dbReference type="AlphaFoldDB" id="A0A6M6JWU6"/>
<dbReference type="KEGG" id="pbro:HOP40_14130"/>
<accession>A0A6M6JWU6</accession>
<dbReference type="SUPFAM" id="SSF53335">
    <property type="entry name" value="S-adenosyl-L-methionine-dependent methyltransferases"/>
    <property type="match status" value="1"/>
</dbReference>
<dbReference type="InterPro" id="IPR029063">
    <property type="entry name" value="SAM-dependent_MTases_sf"/>
</dbReference>
<dbReference type="GO" id="GO:0008168">
    <property type="term" value="F:methyltransferase activity"/>
    <property type="evidence" value="ECO:0007669"/>
    <property type="project" value="UniProtKB-KW"/>
</dbReference>
<dbReference type="Proteomes" id="UP000505377">
    <property type="component" value="Chromosome"/>
</dbReference>
<keyword evidence="1" id="KW-0489">Methyltransferase</keyword>
<reference evidence="1 2" key="1">
    <citation type="submission" date="2020-05" db="EMBL/GenBank/DDBJ databases">
        <authorList>
            <person name="Mo P."/>
        </authorList>
    </citation>
    <scope>NUCLEOTIDE SEQUENCE [LARGE SCALE GENOMIC DNA]</scope>
    <source>
        <strain evidence="1 2">Gen01</strain>
    </source>
</reference>